<dbReference type="RefSeq" id="WP_139450226.1">
    <property type="nucleotide sequence ID" value="NZ_VDMB01000021.1"/>
</dbReference>
<evidence type="ECO:0000313" key="2">
    <source>
        <dbReference type="Proteomes" id="UP000321899"/>
    </source>
</evidence>
<evidence type="ECO:0000313" key="1">
    <source>
        <dbReference type="EMBL" id="TYT73725.1"/>
    </source>
</evidence>
<protein>
    <recommendedName>
        <fullName evidence="3">Cysteinyl-tRNA synthetase</fullName>
    </recommendedName>
</protein>
<name>A0A5S5MDM7_9BACT</name>
<dbReference type="AlphaFoldDB" id="A0A5S5MDM7"/>
<comment type="caution">
    <text evidence="1">The sequence shown here is derived from an EMBL/GenBank/DDBJ whole genome shotgun (WGS) entry which is preliminary data.</text>
</comment>
<dbReference type="Proteomes" id="UP000321899">
    <property type="component" value="Unassembled WGS sequence"/>
</dbReference>
<dbReference type="OrthoDB" id="8479564at2"/>
<organism evidence="1 2">
    <name type="scientific">Desulfobotulus mexicanus</name>
    <dbReference type="NCBI Taxonomy" id="2586642"/>
    <lineage>
        <taxon>Bacteria</taxon>
        <taxon>Pseudomonadati</taxon>
        <taxon>Thermodesulfobacteriota</taxon>
        <taxon>Desulfobacteria</taxon>
        <taxon>Desulfobacterales</taxon>
        <taxon>Desulfobacteraceae</taxon>
        <taxon>Desulfobotulus</taxon>
    </lineage>
</organism>
<dbReference type="EMBL" id="VDMB01000021">
    <property type="protein sequence ID" value="TYT73725.1"/>
    <property type="molecule type" value="Genomic_DNA"/>
</dbReference>
<reference evidence="1 2" key="1">
    <citation type="submission" date="2019-06" db="EMBL/GenBank/DDBJ databases">
        <title>Desulfobotulus mexicanus sp. nov., a novel sulfate-reducing bacterium isolated from the sediment of an alkaline crater lake in Mexico.</title>
        <authorList>
            <person name="Hirschler-Rea A."/>
        </authorList>
    </citation>
    <scope>NUCLEOTIDE SEQUENCE [LARGE SCALE GENOMIC DNA]</scope>
    <source>
        <strain evidence="1 2">PAR22N</strain>
    </source>
</reference>
<gene>
    <name evidence="1" type="ORF">FIM25_13345</name>
</gene>
<keyword evidence="2" id="KW-1185">Reference proteome</keyword>
<accession>A0A5S5MDM7</accession>
<evidence type="ECO:0008006" key="3">
    <source>
        <dbReference type="Google" id="ProtNLM"/>
    </source>
</evidence>
<sequence length="169" mass="19427">MTDWQEGSLTFRFPEGMRVFKYDDSTFYRKQFHAAFGGNKALDFILMEKGQTWLMEVKDYRGRSRTKALDLADELAFKVWDTLAGLTVAQNTASDGDEKELAVLALAKKRFRIVLHLEQTKNPSKLFPQAVDPANLLIKMKQKLKAIDPHPRIVNQARLKTDLPWDALE</sequence>
<proteinExistence type="predicted"/>